<evidence type="ECO:0000256" key="2">
    <source>
        <dbReference type="ARBA" id="ARBA00022448"/>
    </source>
</evidence>
<evidence type="ECO:0000256" key="4">
    <source>
        <dbReference type="ARBA" id="ARBA00022692"/>
    </source>
</evidence>
<reference evidence="10 11" key="1">
    <citation type="journal article" date="2019" name="Nat. Med.">
        <title>A library of human gut bacterial isolates paired with longitudinal multiomics data enables mechanistic microbiome research.</title>
        <authorList>
            <person name="Poyet M."/>
            <person name="Groussin M."/>
            <person name="Gibbons S.M."/>
            <person name="Avila-Pacheco J."/>
            <person name="Jiang X."/>
            <person name="Kearney S.M."/>
            <person name="Perrotta A.R."/>
            <person name="Berdy B."/>
            <person name="Zhao S."/>
            <person name="Lieberman T.D."/>
            <person name="Swanson P.K."/>
            <person name="Smith M."/>
            <person name="Roesemann S."/>
            <person name="Alexander J.E."/>
            <person name="Rich S.A."/>
            <person name="Livny J."/>
            <person name="Vlamakis H."/>
            <person name="Clish C."/>
            <person name="Bullock K."/>
            <person name="Deik A."/>
            <person name="Scott J."/>
            <person name="Pierce K.A."/>
            <person name="Xavier R.J."/>
            <person name="Alm E.J."/>
        </authorList>
    </citation>
    <scope>NUCLEOTIDE SEQUENCE [LARGE SCALE GENOMIC DNA]</scope>
    <source>
        <strain evidence="10 11">BIOML-A15</strain>
    </source>
</reference>
<dbReference type="AlphaFoldDB" id="A0A413V3M1"/>
<evidence type="ECO:0000256" key="9">
    <source>
        <dbReference type="RuleBase" id="RU003357"/>
    </source>
</evidence>
<dbReference type="InterPro" id="IPR037066">
    <property type="entry name" value="Plug_dom_sf"/>
</dbReference>
<evidence type="ECO:0000256" key="6">
    <source>
        <dbReference type="ARBA" id="ARBA00023136"/>
    </source>
</evidence>
<evidence type="ECO:0000313" key="11">
    <source>
        <dbReference type="Proteomes" id="UP000424805"/>
    </source>
</evidence>
<dbReference type="Proteomes" id="UP000424805">
    <property type="component" value="Unassembled WGS sequence"/>
</dbReference>
<comment type="similarity">
    <text evidence="8 9">Belongs to the TonB-dependent receptor family.</text>
</comment>
<keyword evidence="3 8" id="KW-1134">Transmembrane beta strand</keyword>
<dbReference type="Gene3D" id="2.40.170.20">
    <property type="entry name" value="TonB-dependent receptor, beta-barrel domain"/>
    <property type="match status" value="1"/>
</dbReference>
<dbReference type="SUPFAM" id="SSF56935">
    <property type="entry name" value="Porins"/>
    <property type="match status" value="1"/>
</dbReference>
<dbReference type="Gene3D" id="2.170.130.10">
    <property type="entry name" value="TonB-dependent receptor, plug domain"/>
    <property type="match status" value="1"/>
</dbReference>
<gene>
    <name evidence="10" type="ORF">F3B90_06845</name>
</gene>
<dbReference type="PROSITE" id="PS52016">
    <property type="entry name" value="TONB_DEPENDENT_REC_3"/>
    <property type="match status" value="1"/>
</dbReference>
<dbReference type="FunFam" id="2.170.130.10:FF:000003">
    <property type="entry name" value="SusC/RagA family TonB-linked outer membrane protein"/>
    <property type="match status" value="1"/>
</dbReference>
<keyword evidence="5 9" id="KW-0798">TonB box</keyword>
<organism evidence="10 11">
    <name type="scientific">Bacteroides ovatus</name>
    <dbReference type="NCBI Taxonomy" id="28116"/>
    <lineage>
        <taxon>Bacteria</taxon>
        <taxon>Pseudomonadati</taxon>
        <taxon>Bacteroidota</taxon>
        <taxon>Bacteroidia</taxon>
        <taxon>Bacteroidales</taxon>
        <taxon>Bacteroidaceae</taxon>
        <taxon>Bacteroides</taxon>
    </lineage>
</organism>
<dbReference type="RefSeq" id="WP_032848480.1">
    <property type="nucleotide sequence ID" value="NZ_CACRTD010000104.1"/>
</dbReference>
<dbReference type="PROSITE" id="PS00018">
    <property type="entry name" value="EF_HAND_1"/>
    <property type="match status" value="1"/>
</dbReference>
<evidence type="ECO:0000256" key="3">
    <source>
        <dbReference type="ARBA" id="ARBA00022452"/>
    </source>
</evidence>
<dbReference type="GO" id="GO:0009279">
    <property type="term" value="C:cell outer membrane"/>
    <property type="evidence" value="ECO:0007669"/>
    <property type="project" value="UniProtKB-SubCell"/>
</dbReference>
<comment type="subcellular location">
    <subcellularLocation>
        <location evidence="1 8">Cell outer membrane</location>
        <topology evidence="1 8">Multi-pass membrane protein</topology>
    </subcellularLocation>
</comment>
<comment type="caution">
    <text evidence="10">The sequence shown here is derived from an EMBL/GenBank/DDBJ whole genome shotgun (WGS) entry which is preliminary data.</text>
</comment>
<proteinExistence type="inferred from homology"/>
<dbReference type="Gene3D" id="2.60.40.1120">
    <property type="entry name" value="Carboxypeptidase-like, regulatory domain"/>
    <property type="match status" value="1"/>
</dbReference>
<dbReference type="NCBIfam" id="TIGR04057">
    <property type="entry name" value="SusC_RagA_signa"/>
    <property type="match status" value="1"/>
</dbReference>
<dbReference type="InterPro" id="IPR039426">
    <property type="entry name" value="TonB-dep_rcpt-like"/>
</dbReference>
<dbReference type="InterPro" id="IPR018247">
    <property type="entry name" value="EF_Hand_1_Ca_BS"/>
</dbReference>
<keyword evidence="7 8" id="KW-0998">Cell outer membrane</keyword>
<evidence type="ECO:0000256" key="5">
    <source>
        <dbReference type="ARBA" id="ARBA00023077"/>
    </source>
</evidence>
<dbReference type="NCBIfam" id="TIGR04056">
    <property type="entry name" value="OMP_RagA_SusC"/>
    <property type="match status" value="1"/>
</dbReference>
<dbReference type="Pfam" id="PF13715">
    <property type="entry name" value="CarbopepD_reg_2"/>
    <property type="match status" value="1"/>
</dbReference>
<accession>A0A413V3M1</accession>
<dbReference type="InterPro" id="IPR036942">
    <property type="entry name" value="Beta-barrel_TonB_sf"/>
</dbReference>
<dbReference type="InterPro" id="IPR023996">
    <property type="entry name" value="TonB-dep_OMP_SusC/RagA"/>
</dbReference>
<keyword evidence="10" id="KW-0675">Receptor</keyword>
<dbReference type="FunFam" id="2.60.40.1120:FF:000003">
    <property type="entry name" value="Outer membrane protein Omp121"/>
    <property type="match status" value="1"/>
</dbReference>
<dbReference type="InterPro" id="IPR012910">
    <property type="entry name" value="Plug_dom"/>
</dbReference>
<evidence type="ECO:0000256" key="7">
    <source>
        <dbReference type="ARBA" id="ARBA00023237"/>
    </source>
</evidence>
<keyword evidence="6 8" id="KW-0472">Membrane</keyword>
<dbReference type="InterPro" id="IPR008969">
    <property type="entry name" value="CarboxyPept-like_regulatory"/>
</dbReference>
<keyword evidence="2 8" id="KW-0813">Transport</keyword>
<dbReference type="SUPFAM" id="SSF49464">
    <property type="entry name" value="Carboxypeptidase regulatory domain-like"/>
    <property type="match status" value="1"/>
</dbReference>
<keyword evidence="4 8" id="KW-0812">Transmembrane</keyword>
<evidence type="ECO:0000313" key="10">
    <source>
        <dbReference type="EMBL" id="KAA4628680.1"/>
    </source>
</evidence>
<evidence type="ECO:0000256" key="1">
    <source>
        <dbReference type="ARBA" id="ARBA00004571"/>
    </source>
</evidence>
<dbReference type="Pfam" id="PF07715">
    <property type="entry name" value="Plug"/>
    <property type="match status" value="1"/>
</dbReference>
<dbReference type="InterPro" id="IPR023997">
    <property type="entry name" value="TonB-dep_OMP_SusC/RagA_CS"/>
</dbReference>
<dbReference type="InterPro" id="IPR000531">
    <property type="entry name" value="Beta-barrel_TonB"/>
</dbReference>
<evidence type="ECO:0000256" key="8">
    <source>
        <dbReference type="PROSITE-ProRule" id="PRU01360"/>
    </source>
</evidence>
<protein>
    <submittedName>
        <fullName evidence="10">TonB-dependent receptor</fullName>
    </submittedName>
</protein>
<dbReference type="EMBL" id="VWFP01000005">
    <property type="protein sequence ID" value="KAA4628680.1"/>
    <property type="molecule type" value="Genomic_DNA"/>
</dbReference>
<name>A0A413V3M1_BACOV</name>
<sequence length="1063" mass="118349">MNKKNYIKRTALPVALFFSMVTLVPALGFQPASAAIDKVQQQSAIKGIVVDEKGEPIIGANVVAEGTTTGTITDIDGVFRLNVSAGTKLKISFIGFEAKTVVAKNDMRVILVEDATTLQEVEIVAYGVQKKVTMTGAIASVKSEDLTRTSVGSVANILGGQMTGLTTVQYSGEPGSDAADIFIRGKATWSDAAPLIQVDGVERGMNDIDPNEIESITILKDASATAVFGVRGANGVILITTKRGKEGKARISFTTSASILAPTKLVEQANSYEYATFYNAMNRNDGASPVFSDAVIQKFQDGTDPIRFPSIKWTDYIMGDATLQSQHNVNISGGTDKVRYFISAGAYTQGGLFNEFNLPYNISYQYRRFNYRSNLDMDVTKTTTISFNVAGNVNTSDKPRTSQGSSGMVKNIYYSTPFRSAGFVDNKLVYSTADTHDDGLKLPFVGDIDPFTYYGSGATQTNNNSLNADLILNQNLDFLTKGLSFRLKGSYNSSFTVYKYMSGGTEMTYNPVLVDEGNVGLRPVDNSKYTDVSYTSGTGKSRDWYMEAGFNYNRSFGGHTVGGLLLYNQSKSYYPSTYSDIPKGYVGLVGRITYDWMNRYMAEFNVGYNGSENFAPDKRFSAFPAGSVGWLMSEEKFFQPLKSVVSFLKLRASFGLVGNDKPDRNAARFMYLADPYSVNLDKVIDRIYASGEAADAWGYLFGITSNTVTNGAREVSKNNPDVTWEKAFKRNYGIDINFFDDRLSATAEYYREHRWDILLRDGTAPGMLGFLTPYANLGEVNSWGWELSLKWNDKIGKNFRYWATMNLSYNQNKIIERKEAPQDNDYQYGKNHRIGSRSQYVFWRYYDESTPELYEKTFNRPFPTHSVVLENGDAVYVDLNGDRKIDANDMSYDYGFTDDPEYMIGLNLGFSWKNWEVNTQWTGAWNVSRMISDVFRQPFVSSAGSNAGGLLSYHLDHTWTPENPSQSAEYPRATQVNASNNYATSTLFEKDAKYLRLKTLQVAYNFQFPLMKKLGLTTCQLAFSGYNLLTFSPYLWGDPEATASNAPTYPLTKTYTLSLKLGF</sequence>
<dbReference type="Pfam" id="PF00593">
    <property type="entry name" value="TonB_dep_Rec_b-barrel"/>
    <property type="match status" value="1"/>
</dbReference>